<accession>A0A7S2VKX3</accession>
<dbReference type="InterPro" id="IPR035992">
    <property type="entry name" value="Ricin_B-like_lectins"/>
</dbReference>
<dbReference type="PROSITE" id="PS50231">
    <property type="entry name" value="RICIN_B_LECTIN"/>
    <property type="match status" value="1"/>
</dbReference>
<dbReference type="SUPFAM" id="SSF50370">
    <property type="entry name" value="Ricin B-like lectins"/>
    <property type="match status" value="1"/>
</dbReference>
<sequence length="159" mass="17413">MDGIVRRKRAAASIRWASHKGSCLDVGGGEPLNGSAIQIWACDQDHPDMRFLLPEGGRGQVRWAKFPQMCLDVADGADGEGARLQVWTCQDGHPDMEFVLPDGRGEIRWAGSPDGTTEKCLDVRGGHLDLGTHVQLWTCVGNAQANQQFEVTWDDRSAN</sequence>
<organism evidence="2">
    <name type="scientific">Zooxanthella nutricula</name>
    <dbReference type="NCBI Taxonomy" id="1333877"/>
    <lineage>
        <taxon>Eukaryota</taxon>
        <taxon>Sar</taxon>
        <taxon>Alveolata</taxon>
        <taxon>Dinophyceae</taxon>
        <taxon>Peridiniales</taxon>
        <taxon>Peridiniales incertae sedis</taxon>
        <taxon>Zooxanthella</taxon>
    </lineage>
</organism>
<feature type="domain" description="Ricin B lectin" evidence="1">
    <location>
        <begin position="8"/>
        <end position="152"/>
    </location>
</feature>
<protein>
    <recommendedName>
        <fullName evidence="1">Ricin B lectin domain-containing protein</fullName>
    </recommendedName>
</protein>
<gene>
    <name evidence="2" type="ORF">BRAN1462_LOCUS54071</name>
</gene>
<dbReference type="SMART" id="SM00458">
    <property type="entry name" value="RICIN"/>
    <property type="match status" value="1"/>
</dbReference>
<dbReference type="EMBL" id="HBGW01085321">
    <property type="protein sequence ID" value="CAD9636249.1"/>
    <property type="molecule type" value="Transcribed_RNA"/>
</dbReference>
<dbReference type="Pfam" id="PF00652">
    <property type="entry name" value="Ricin_B_lectin"/>
    <property type="match status" value="1"/>
</dbReference>
<evidence type="ECO:0000313" key="2">
    <source>
        <dbReference type="EMBL" id="CAD9636249.1"/>
    </source>
</evidence>
<dbReference type="AlphaFoldDB" id="A0A7S2VKX3"/>
<dbReference type="CDD" id="cd00161">
    <property type="entry name" value="beta-trefoil_Ricin-like"/>
    <property type="match status" value="1"/>
</dbReference>
<evidence type="ECO:0000259" key="1">
    <source>
        <dbReference type="SMART" id="SM00458"/>
    </source>
</evidence>
<dbReference type="Gene3D" id="2.80.10.50">
    <property type="match status" value="2"/>
</dbReference>
<proteinExistence type="predicted"/>
<dbReference type="InterPro" id="IPR000772">
    <property type="entry name" value="Ricin_B_lectin"/>
</dbReference>
<reference evidence="2" key="1">
    <citation type="submission" date="2021-01" db="EMBL/GenBank/DDBJ databases">
        <authorList>
            <person name="Corre E."/>
            <person name="Pelletier E."/>
            <person name="Niang G."/>
            <person name="Scheremetjew M."/>
            <person name="Finn R."/>
            <person name="Kale V."/>
            <person name="Holt S."/>
            <person name="Cochrane G."/>
            <person name="Meng A."/>
            <person name="Brown T."/>
            <person name="Cohen L."/>
        </authorList>
    </citation>
    <scope>NUCLEOTIDE SEQUENCE</scope>
    <source>
        <strain evidence="2">RCC3387</strain>
    </source>
</reference>
<name>A0A7S2VKX3_9DINO</name>